<evidence type="ECO:0000313" key="4">
    <source>
        <dbReference type="EMBL" id="SCF03629.1"/>
    </source>
</evidence>
<feature type="transmembrane region" description="Helical" evidence="2">
    <location>
        <begin position="252"/>
        <end position="276"/>
    </location>
</feature>
<feature type="transmembrane region" description="Helical" evidence="2">
    <location>
        <begin position="362"/>
        <end position="379"/>
    </location>
</feature>
<keyword evidence="5" id="KW-1185">Reference proteome</keyword>
<feature type="transmembrane region" description="Helical" evidence="2">
    <location>
        <begin position="69"/>
        <end position="88"/>
    </location>
</feature>
<evidence type="ECO:0000256" key="1">
    <source>
        <dbReference type="SAM" id="MobiDB-lite"/>
    </source>
</evidence>
<dbReference type="Pfam" id="PF19830">
    <property type="entry name" value="DUF6311"/>
    <property type="match status" value="1"/>
</dbReference>
<accession>A0A1C4X5A8</accession>
<feature type="transmembrane region" description="Helical" evidence="2">
    <location>
        <begin position="152"/>
        <end position="178"/>
    </location>
</feature>
<feature type="compositionally biased region" description="Low complexity" evidence="1">
    <location>
        <begin position="30"/>
        <end position="47"/>
    </location>
</feature>
<feature type="transmembrane region" description="Helical" evidence="2">
    <location>
        <begin position="433"/>
        <end position="453"/>
    </location>
</feature>
<evidence type="ECO:0000313" key="5">
    <source>
        <dbReference type="Proteomes" id="UP000199629"/>
    </source>
</evidence>
<keyword evidence="2" id="KW-0472">Membrane</keyword>
<dbReference type="EMBL" id="FMCS01000005">
    <property type="protein sequence ID" value="SCF03629.1"/>
    <property type="molecule type" value="Genomic_DNA"/>
</dbReference>
<evidence type="ECO:0000259" key="3">
    <source>
        <dbReference type="Pfam" id="PF19830"/>
    </source>
</evidence>
<dbReference type="Proteomes" id="UP000199629">
    <property type="component" value="Unassembled WGS sequence"/>
</dbReference>
<keyword evidence="2" id="KW-1133">Transmembrane helix</keyword>
<keyword evidence="2" id="KW-0812">Transmembrane</keyword>
<feature type="transmembrane region" description="Helical" evidence="2">
    <location>
        <begin position="386"/>
        <end position="406"/>
    </location>
</feature>
<reference evidence="5" key="1">
    <citation type="submission" date="2016-06" db="EMBL/GenBank/DDBJ databases">
        <authorList>
            <person name="Varghese N."/>
            <person name="Submissions Spin"/>
        </authorList>
    </citation>
    <scope>NUCLEOTIDE SEQUENCE [LARGE SCALE GENOMIC DNA]</scope>
    <source>
        <strain evidence="5">DSM 45246</strain>
    </source>
</reference>
<gene>
    <name evidence="4" type="ORF">GA0070214_105136</name>
</gene>
<feature type="region of interest" description="Disordered" evidence="1">
    <location>
        <begin position="12"/>
        <end position="60"/>
    </location>
</feature>
<feature type="transmembrane region" description="Helical" evidence="2">
    <location>
        <begin position="288"/>
        <end position="308"/>
    </location>
</feature>
<dbReference type="InterPro" id="IPR046278">
    <property type="entry name" value="DUF6311"/>
</dbReference>
<evidence type="ECO:0000256" key="2">
    <source>
        <dbReference type="SAM" id="Phobius"/>
    </source>
</evidence>
<sequence length="637" mass="68203">MACVHYGAMTAPGPDIRTRTSADGEPVTDATARATAEAPEGAEPPAGAEEREPAATTGPARWRRLRPDLLVAAVYLAGALWVTARGWLDHSGRLLGSRPNDQGFNEWMLAYGAHAVSHLENPFFTTLQNAPTGINLMTNVGMQLPGLVLSPFTLLFGASFSYLLFITLNLAGTAYAWYHVLSRHLVSSRAAAFVGGLFCAFAPALVSHSNGHPHITAQWLVPFILWRVVRLARGGHVVRDGLVLGGLVVAQFFVSLEILFLAALGCLMMVVGYLIFRPREALRRARPLLGGLAITGVLVGAAAAYPLWMQFAGPQHRVGHPGNPDVYALTVGSFVRYATESVAGSPTSALRWGPNTTEQSSFYGWSVVVLALAACWWLRREIVVRVLAVVIAISAVFSIGTTWTWGTRRTDVPAPFALVTDLPVFDSVVVSRFALITTAALGVLFAVAGDRLARIRATDAGEARLVPRLAAVAALAALLPILPTPLEARGRVPVPDFVTSGAWRDHVAPGRTLVPVPVSGMTSLYWSSAAVAGFAVPEGYFLGPVSATDATGRWGVEPQPTAKLLTAVSRGERDTTVGPADIAQARSDVRYWKADAVALPDRGARGHDNLKVVLDALYGPGQRVDDVWLWDVRPFTR</sequence>
<feature type="domain" description="DUF6311" evidence="3">
    <location>
        <begin position="110"/>
        <end position="427"/>
    </location>
</feature>
<dbReference type="AlphaFoldDB" id="A0A1C4X5A8"/>
<protein>
    <recommendedName>
        <fullName evidence="3">DUF6311 domain-containing protein</fullName>
    </recommendedName>
</protein>
<proteinExistence type="predicted"/>
<name>A0A1C4X5A8_9ACTN</name>
<feature type="transmembrane region" description="Helical" evidence="2">
    <location>
        <begin position="190"/>
        <end position="206"/>
    </location>
</feature>
<organism evidence="4 5">
    <name type="scientific">Micromonospora chaiyaphumensis</name>
    <dbReference type="NCBI Taxonomy" id="307119"/>
    <lineage>
        <taxon>Bacteria</taxon>
        <taxon>Bacillati</taxon>
        <taxon>Actinomycetota</taxon>
        <taxon>Actinomycetes</taxon>
        <taxon>Micromonosporales</taxon>
        <taxon>Micromonosporaceae</taxon>
        <taxon>Micromonospora</taxon>
    </lineage>
</organism>